<dbReference type="OrthoDB" id="945889at2"/>
<name>A0A3S9N0M3_9FLAO</name>
<proteinExistence type="predicted"/>
<dbReference type="RefSeq" id="WP_126448578.1">
    <property type="nucleotide sequence ID" value="NZ_CP034549.1"/>
</dbReference>
<accession>A0A3S9N0M3</accession>
<dbReference type="AlphaFoldDB" id="A0A3S9N0M3"/>
<keyword evidence="3" id="KW-1185">Reference proteome</keyword>
<dbReference type="EMBL" id="CP034549">
    <property type="protein sequence ID" value="AZQ44863.1"/>
    <property type="molecule type" value="Genomic_DNA"/>
</dbReference>
<evidence type="ECO:0000313" key="3">
    <source>
        <dbReference type="Proteomes" id="UP000279600"/>
    </source>
</evidence>
<sequence length="192" mass="22377">MEKPVKEIKENYAKYEELLVNTKNTSTKVIVLDEIKGNHKNTRVKKVDVEHTSIPETLELIVESKIENKKDFKFKLRAPEYTGIPFFRFDSDGVAHYNRMPDVELPKQKVDTPHFHKYDDGGRNIAYKTESLKKETEKEALLNDISLCMAHYCDESQTFYNTDKYVEIVQTPPTEMDFDSNNDNPTEGVEYD</sequence>
<evidence type="ECO:0000313" key="2">
    <source>
        <dbReference type="EMBL" id="AZQ44863.1"/>
    </source>
</evidence>
<reference evidence="2 3" key="1">
    <citation type="submission" date="2018-12" db="EMBL/GenBank/DDBJ databases">
        <title>Complete genome of Nonlabens sp. MJ115.</title>
        <authorList>
            <person name="Choi H.S."/>
            <person name="Jung J."/>
        </authorList>
    </citation>
    <scope>NUCLEOTIDE SEQUENCE [LARGE SCALE GENOMIC DNA]</scope>
    <source>
        <strain evidence="2 3">MJ115</strain>
    </source>
</reference>
<evidence type="ECO:0000256" key="1">
    <source>
        <dbReference type="SAM" id="MobiDB-lite"/>
    </source>
</evidence>
<protein>
    <submittedName>
        <fullName evidence="2">Uncharacterized protein</fullName>
    </submittedName>
</protein>
<feature type="region of interest" description="Disordered" evidence="1">
    <location>
        <begin position="173"/>
        <end position="192"/>
    </location>
</feature>
<dbReference type="KEGG" id="noj:EJ995_11720"/>
<dbReference type="Proteomes" id="UP000279600">
    <property type="component" value="Chromosome"/>
</dbReference>
<gene>
    <name evidence="2" type="ORF">EJ995_11720</name>
</gene>
<organism evidence="2 3">
    <name type="scientific">Nonlabens ponticola</name>
    <dbReference type="NCBI Taxonomy" id="2496866"/>
    <lineage>
        <taxon>Bacteria</taxon>
        <taxon>Pseudomonadati</taxon>
        <taxon>Bacteroidota</taxon>
        <taxon>Flavobacteriia</taxon>
        <taxon>Flavobacteriales</taxon>
        <taxon>Flavobacteriaceae</taxon>
        <taxon>Nonlabens</taxon>
    </lineage>
</organism>